<dbReference type="GO" id="GO:0016491">
    <property type="term" value="F:oxidoreductase activity"/>
    <property type="evidence" value="ECO:0007669"/>
    <property type="project" value="InterPro"/>
</dbReference>
<feature type="domain" description="Thioredoxin" evidence="1">
    <location>
        <begin position="24"/>
        <end position="163"/>
    </location>
</feature>
<dbReference type="Proteomes" id="UP000288178">
    <property type="component" value="Unassembled WGS sequence"/>
</dbReference>
<gene>
    <name evidence="2" type="ORF">ENE75_06745</name>
</gene>
<sequence>MVLGLAAAGGAGALGLGVALWRERVAPSPHPVFMARFDRPDGGELVMASYLGRPLLLNFWATWCPPCIREMPLLGEFHRRQPAVGWQVVGLAADAGAPVREFIQRQPVPFAIGLAGFQGVELSRQLGNEGGGLPFSALFDADGRLLRTHVGELDAQRLADFTR</sequence>
<dbReference type="Pfam" id="PF08534">
    <property type="entry name" value="Redoxin"/>
    <property type="match status" value="1"/>
</dbReference>
<dbReference type="EMBL" id="SACT01000002">
    <property type="protein sequence ID" value="RVT52839.1"/>
    <property type="molecule type" value="Genomic_DNA"/>
</dbReference>
<dbReference type="InterPro" id="IPR050553">
    <property type="entry name" value="Thioredoxin_ResA/DsbE_sf"/>
</dbReference>
<reference evidence="2 3" key="1">
    <citation type="submission" date="2019-01" db="EMBL/GenBank/DDBJ databases">
        <authorList>
            <person name="Chen W.-M."/>
        </authorList>
    </citation>
    <scope>NUCLEOTIDE SEQUENCE [LARGE SCALE GENOMIC DNA]</scope>
    <source>
        <strain evidence="2 3">ICH-3</strain>
    </source>
</reference>
<dbReference type="InterPro" id="IPR036249">
    <property type="entry name" value="Thioredoxin-like_sf"/>
</dbReference>
<comment type="caution">
    <text evidence="2">The sequence shown here is derived from an EMBL/GenBank/DDBJ whole genome shotgun (WGS) entry which is preliminary data.</text>
</comment>
<organism evidence="2 3">
    <name type="scientific">Rubrivivax albus</name>
    <dbReference type="NCBI Taxonomy" id="2499835"/>
    <lineage>
        <taxon>Bacteria</taxon>
        <taxon>Pseudomonadati</taxon>
        <taxon>Pseudomonadota</taxon>
        <taxon>Betaproteobacteria</taxon>
        <taxon>Burkholderiales</taxon>
        <taxon>Sphaerotilaceae</taxon>
        <taxon>Rubrivivax</taxon>
    </lineage>
</organism>
<name>A0A3S2U4D4_9BURK</name>
<dbReference type="Gene3D" id="3.40.30.10">
    <property type="entry name" value="Glutaredoxin"/>
    <property type="match status" value="1"/>
</dbReference>
<proteinExistence type="predicted"/>
<dbReference type="PANTHER" id="PTHR42852">
    <property type="entry name" value="THIOL:DISULFIDE INTERCHANGE PROTEIN DSBE"/>
    <property type="match status" value="1"/>
</dbReference>
<dbReference type="OrthoDB" id="9811352at2"/>
<evidence type="ECO:0000313" key="2">
    <source>
        <dbReference type="EMBL" id="RVT52839.1"/>
    </source>
</evidence>
<keyword evidence="3" id="KW-1185">Reference proteome</keyword>
<dbReference type="PROSITE" id="PS51352">
    <property type="entry name" value="THIOREDOXIN_2"/>
    <property type="match status" value="1"/>
</dbReference>
<evidence type="ECO:0000313" key="3">
    <source>
        <dbReference type="Proteomes" id="UP000288178"/>
    </source>
</evidence>
<dbReference type="InterPro" id="IPR013740">
    <property type="entry name" value="Redoxin"/>
</dbReference>
<dbReference type="PANTHER" id="PTHR42852:SF18">
    <property type="entry name" value="CHROMOSOME UNDETERMINED SCAFFOLD_47, WHOLE GENOME SHOTGUN SEQUENCE"/>
    <property type="match status" value="1"/>
</dbReference>
<protein>
    <submittedName>
        <fullName evidence="2">TlpA family protein disulfide reductase</fullName>
    </submittedName>
</protein>
<accession>A0A3S2U4D4</accession>
<dbReference type="AlphaFoldDB" id="A0A3S2U4D4"/>
<dbReference type="CDD" id="cd02966">
    <property type="entry name" value="TlpA_like_family"/>
    <property type="match status" value="1"/>
</dbReference>
<dbReference type="SUPFAM" id="SSF52833">
    <property type="entry name" value="Thioredoxin-like"/>
    <property type="match status" value="1"/>
</dbReference>
<dbReference type="InterPro" id="IPR013766">
    <property type="entry name" value="Thioredoxin_domain"/>
</dbReference>
<evidence type="ECO:0000259" key="1">
    <source>
        <dbReference type="PROSITE" id="PS51352"/>
    </source>
</evidence>